<proteinExistence type="predicted"/>
<dbReference type="RefSeq" id="WP_127802128.1">
    <property type="nucleotide sequence ID" value="NZ_SACY01000001.1"/>
</dbReference>
<accession>A0A437PWE7</accession>
<dbReference type="OrthoDB" id="9804804at2"/>
<keyword evidence="1" id="KW-1133">Transmembrane helix</keyword>
<evidence type="ECO:0000256" key="1">
    <source>
        <dbReference type="SAM" id="Phobius"/>
    </source>
</evidence>
<dbReference type="AlphaFoldDB" id="A0A437PWE7"/>
<evidence type="ECO:0000313" key="3">
    <source>
        <dbReference type="EMBL" id="RVU26576.1"/>
    </source>
</evidence>
<gene>
    <name evidence="3" type="ORF">EOJ36_00865</name>
</gene>
<protein>
    <submittedName>
        <fullName evidence="3">DUF2892 domain-containing protein</fullName>
    </submittedName>
</protein>
<name>A0A437PWE7_9BACT</name>
<organism evidence="3 4">
    <name type="scientific">Sandaracinomonas limnophila</name>
    <dbReference type="NCBI Taxonomy" id="1862386"/>
    <lineage>
        <taxon>Bacteria</taxon>
        <taxon>Pseudomonadati</taxon>
        <taxon>Bacteroidota</taxon>
        <taxon>Cytophagia</taxon>
        <taxon>Cytophagales</taxon>
        <taxon>Flectobacillaceae</taxon>
        <taxon>Sandaracinomonas</taxon>
    </lineage>
</organism>
<evidence type="ECO:0000259" key="2">
    <source>
        <dbReference type="Pfam" id="PF11127"/>
    </source>
</evidence>
<sequence length="67" mass="7565">MKANVGKFDRIFRFALAAVLAILAYSEIIPNEFQLVAYIIAIVFALTGLIRVCPLYMPFGISTRREK</sequence>
<evidence type="ECO:0000313" key="4">
    <source>
        <dbReference type="Proteomes" id="UP000282832"/>
    </source>
</evidence>
<dbReference type="InterPro" id="IPR021309">
    <property type="entry name" value="YgaP-like_TM"/>
</dbReference>
<reference evidence="3 4" key="1">
    <citation type="submission" date="2019-01" db="EMBL/GenBank/DDBJ databases">
        <authorList>
            <person name="Chen W.-M."/>
        </authorList>
    </citation>
    <scope>NUCLEOTIDE SEQUENCE [LARGE SCALE GENOMIC DNA]</scope>
    <source>
        <strain evidence="3 4">FSY-15</strain>
    </source>
</reference>
<dbReference type="Proteomes" id="UP000282832">
    <property type="component" value="Unassembled WGS sequence"/>
</dbReference>
<keyword evidence="1" id="KW-0812">Transmembrane</keyword>
<dbReference type="Pfam" id="PF11127">
    <property type="entry name" value="YgaP-like_TM"/>
    <property type="match status" value="1"/>
</dbReference>
<comment type="caution">
    <text evidence="3">The sequence shown here is derived from an EMBL/GenBank/DDBJ whole genome shotgun (WGS) entry which is preliminary data.</text>
</comment>
<keyword evidence="4" id="KW-1185">Reference proteome</keyword>
<dbReference type="EMBL" id="SACY01000001">
    <property type="protein sequence ID" value="RVU26576.1"/>
    <property type="molecule type" value="Genomic_DNA"/>
</dbReference>
<feature type="domain" description="Inner membrane protein YgaP-like transmembrane" evidence="2">
    <location>
        <begin position="1"/>
        <end position="66"/>
    </location>
</feature>
<keyword evidence="1" id="KW-0472">Membrane</keyword>
<feature type="transmembrane region" description="Helical" evidence="1">
    <location>
        <begin position="36"/>
        <end position="57"/>
    </location>
</feature>